<dbReference type="CDD" id="cd04301">
    <property type="entry name" value="NAT_SF"/>
    <property type="match status" value="1"/>
</dbReference>
<feature type="domain" description="N-acetyltransferase" evidence="1">
    <location>
        <begin position="171"/>
        <end position="316"/>
    </location>
</feature>
<organism evidence="2 3">
    <name type="scientific">Candidatus Lokiarchaeum ossiferum</name>
    <dbReference type="NCBI Taxonomy" id="2951803"/>
    <lineage>
        <taxon>Archaea</taxon>
        <taxon>Promethearchaeati</taxon>
        <taxon>Promethearchaeota</taxon>
        <taxon>Promethearchaeia</taxon>
        <taxon>Promethearchaeales</taxon>
        <taxon>Promethearchaeaceae</taxon>
        <taxon>Candidatus Lokiarchaeum</taxon>
    </lineage>
</organism>
<dbReference type="InterPro" id="IPR016181">
    <property type="entry name" value="Acyl_CoA_acyltransferase"/>
</dbReference>
<accession>A0ABY6HPQ1</accession>
<name>A0ABY6HPQ1_9ARCH</name>
<evidence type="ECO:0000259" key="1">
    <source>
        <dbReference type="PROSITE" id="PS51186"/>
    </source>
</evidence>
<evidence type="ECO:0000313" key="2">
    <source>
        <dbReference type="EMBL" id="UYP45495.1"/>
    </source>
</evidence>
<gene>
    <name evidence="2" type="ORF">NEF87_001780</name>
</gene>
<dbReference type="EMBL" id="CP104013">
    <property type="protein sequence ID" value="UYP45495.1"/>
    <property type="molecule type" value="Genomic_DNA"/>
</dbReference>
<dbReference type="PANTHER" id="PTHR43617">
    <property type="entry name" value="L-AMINO ACID N-ACETYLTRANSFERASE"/>
    <property type="match status" value="1"/>
</dbReference>
<dbReference type="Proteomes" id="UP001208689">
    <property type="component" value="Chromosome"/>
</dbReference>
<evidence type="ECO:0000313" key="3">
    <source>
        <dbReference type="Proteomes" id="UP001208689"/>
    </source>
</evidence>
<dbReference type="SUPFAM" id="SSF55729">
    <property type="entry name" value="Acyl-CoA N-acyltransferases (Nat)"/>
    <property type="match status" value="1"/>
</dbReference>
<dbReference type="InterPro" id="IPR000182">
    <property type="entry name" value="GNAT_dom"/>
</dbReference>
<protein>
    <submittedName>
        <fullName evidence="2">Mycothiol acetyltransferase</fullName>
        <ecNumber evidence="2">2.3.1.189</ecNumber>
    </submittedName>
</protein>
<keyword evidence="2" id="KW-0012">Acyltransferase</keyword>
<dbReference type="Gene3D" id="3.40.630.30">
    <property type="match status" value="1"/>
</dbReference>
<dbReference type="Pfam" id="PF00583">
    <property type="entry name" value="Acetyltransf_1"/>
    <property type="match status" value="1"/>
</dbReference>
<dbReference type="InterPro" id="IPR050276">
    <property type="entry name" value="MshD_Acetyltransferase"/>
</dbReference>
<dbReference type="PROSITE" id="PS51186">
    <property type="entry name" value="GNAT"/>
    <property type="match status" value="1"/>
</dbReference>
<keyword evidence="2" id="KW-0808">Transferase</keyword>
<keyword evidence="3" id="KW-1185">Reference proteome</keyword>
<dbReference type="GO" id="GO:0035447">
    <property type="term" value="F:mycothiol synthase activity"/>
    <property type="evidence" value="ECO:0007669"/>
    <property type="project" value="UniProtKB-EC"/>
</dbReference>
<proteinExistence type="predicted"/>
<dbReference type="PANTHER" id="PTHR43617:SF22">
    <property type="entry name" value="L-AMINO ACID N-ACETYLTRANSFERASE AAAT"/>
    <property type="match status" value="1"/>
</dbReference>
<reference evidence="2" key="1">
    <citation type="submission" date="2022-09" db="EMBL/GenBank/DDBJ databases">
        <title>Actin cytoskeleton and complex cell architecture in an #Asgard archaeon.</title>
        <authorList>
            <person name="Ponce Toledo R.I."/>
            <person name="Schleper C."/>
            <person name="Rodrigues Oliveira T."/>
            <person name="Wollweber F."/>
            <person name="Xu J."/>
            <person name="Rittmann S."/>
            <person name="Klingl A."/>
            <person name="Pilhofer M."/>
        </authorList>
    </citation>
    <scope>NUCLEOTIDE SEQUENCE</scope>
    <source>
        <strain evidence="2">B-35</strain>
    </source>
</reference>
<sequence length="316" mass="36275">MVNANDAPNFFLKKPWEKHHSPKYLVTLQNTMGKYLMAENYHEFNEDILKVWFGKDGNISRDVIRFETPEGTLIGYVAITNLSGQLKSHMLFYAILPEYFETSLPQLVIESGISLGESLNLQNLKISTNGTRAAPFDRVLEEMGYHPVKSSLELQLLDFKDFLRSHPPEGITLRKLSEPVDYEQFVEVYNQAFQNSFDFIEWTTENCRKFITFQNHQYDFAIWQASIDDRLIGFCNLSFDPLENVGLVSGFAVLPANQHQGVGSFLLSLAIEHFKEKGCVKIRLNTDVSNENAVKLYTRVGFCVIDSLKIKTYKIF</sequence>
<dbReference type="EC" id="2.3.1.189" evidence="2"/>